<keyword evidence="1" id="KW-0812">Transmembrane</keyword>
<dbReference type="Proteomes" id="UP001163846">
    <property type="component" value="Unassembled WGS sequence"/>
</dbReference>
<name>A0AA38P3K5_9AGAR</name>
<feature type="transmembrane region" description="Helical" evidence="1">
    <location>
        <begin position="94"/>
        <end position="118"/>
    </location>
</feature>
<dbReference type="EMBL" id="MU806398">
    <property type="protein sequence ID" value="KAJ3835571.1"/>
    <property type="molecule type" value="Genomic_DNA"/>
</dbReference>
<protein>
    <submittedName>
        <fullName evidence="2">Uncharacterized protein</fullName>
    </submittedName>
</protein>
<gene>
    <name evidence="2" type="ORF">F5878DRAFT_627505</name>
</gene>
<accession>A0AA38P3K5</accession>
<evidence type="ECO:0000256" key="1">
    <source>
        <dbReference type="SAM" id="Phobius"/>
    </source>
</evidence>
<comment type="caution">
    <text evidence="2">The sequence shown here is derived from an EMBL/GenBank/DDBJ whole genome shotgun (WGS) entry which is preliminary data.</text>
</comment>
<dbReference type="AlphaFoldDB" id="A0AA38P3K5"/>
<proteinExistence type="predicted"/>
<keyword evidence="1" id="KW-1133">Transmembrane helix</keyword>
<feature type="transmembrane region" description="Helical" evidence="1">
    <location>
        <begin position="138"/>
        <end position="157"/>
    </location>
</feature>
<reference evidence="2" key="1">
    <citation type="submission" date="2022-08" db="EMBL/GenBank/DDBJ databases">
        <authorList>
            <consortium name="DOE Joint Genome Institute"/>
            <person name="Min B."/>
            <person name="Riley R."/>
            <person name="Sierra-Patev S."/>
            <person name="Naranjo-Ortiz M."/>
            <person name="Looney B."/>
            <person name="Konkel Z."/>
            <person name="Slot J.C."/>
            <person name="Sakamoto Y."/>
            <person name="Steenwyk J.L."/>
            <person name="Rokas A."/>
            <person name="Carro J."/>
            <person name="Camarero S."/>
            <person name="Ferreira P."/>
            <person name="Molpeceres G."/>
            <person name="Ruiz-Duenas F.J."/>
            <person name="Serrano A."/>
            <person name="Henrissat B."/>
            <person name="Drula E."/>
            <person name="Hughes K.W."/>
            <person name="Mata J.L."/>
            <person name="Ishikawa N.K."/>
            <person name="Vargas-Isla R."/>
            <person name="Ushijima S."/>
            <person name="Smith C.A."/>
            <person name="Ahrendt S."/>
            <person name="Andreopoulos W."/>
            <person name="He G."/>
            <person name="Labutti K."/>
            <person name="Lipzen A."/>
            <person name="Ng V."/>
            <person name="Sandor L."/>
            <person name="Barry K."/>
            <person name="Martinez A.T."/>
            <person name="Xiao Y."/>
            <person name="Gibbons J.G."/>
            <person name="Terashima K."/>
            <person name="Hibbett D.S."/>
            <person name="Grigoriev I.V."/>
        </authorList>
    </citation>
    <scope>NUCLEOTIDE SEQUENCE</scope>
    <source>
        <strain evidence="2">TFB9207</strain>
    </source>
</reference>
<feature type="transmembrane region" description="Helical" evidence="1">
    <location>
        <begin position="177"/>
        <end position="195"/>
    </location>
</feature>
<evidence type="ECO:0000313" key="3">
    <source>
        <dbReference type="Proteomes" id="UP001163846"/>
    </source>
</evidence>
<keyword evidence="3" id="KW-1185">Reference proteome</keyword>
<sequence length="208" mass="22930">MATVVTVPESSSRALFFAMGLDGESGAWTLAKARGRGLSNRTYSFLLIAVSGDASLSSVGCHLRYRRPKSWRHEDKNCRSSPLSRSRHRWPIRIINMSTSASISVADFLGYMALYMVGSCFFNVSMENFLKRSSPQGMINRLSVLSTPIAAALNLRLSALHKFCFSTLKAERVKPRVGGSTWTVCLIVFIISLLSCRVSPIGFNLGHC</sequence>
<keyword evidence="1" id="KW-0472">Membrane</keyword>
<evidence type="ECO:0000313" key="2">
    <source>
        <dbReference type="EMBL" id="KAJ3835571.1"/>
    </source>
</evidence>
<organism evidence="2 3">
    <name type="scientific">Lentinula raphanica</name>
    <dbReference type="NCBI Taxonomy" id="153919"/>
    <lineage>
        <taxon>Eukaryota</taxon>
        <taxon>Fungi</taxon>
        <taxon>Dikarya</taxon>
        <taxon>Basidiomycota</taxon>
        <taxon>Agaricomycotina</taxon>
        <taxon>Agaricomycetes</taxon>
        <taxon>Agaricomycetidae</taxon>
        <taxon>Agaricales</taxon>
        <taxon>Marasmiineae</taxon>
        <taxon>Omphalotaceae</taxon>
        <taxon>Lentinula</taxon>
    </lineage>
</organism>